<dbReference type="Pfam" id="PF00082">
    <property type="entry name" value="Peptidase_S8"/>
    <property type="match status" value="1"/>
</dbReference>
<feature type="region of interest" description="Disordered" evidence="9">
    <location>
        <begin position="802"/>
        <end position="827"/>
    </location>
</feature>
<dbReference type="Gene3D" id="3.40.50.200">
    <property type="entry name" value="Peptidase S8/S53 domain"/>
    <property type="match status" value="2"/>
</dbReference>
<dbReference type="AlphaFoldDB" id="A0A0F7ZP49"/>
<feature type="active site" description="Charge relay system" evidence="6 7">
    <location>
        <position position="180"/>
    </location>
</feature>
<evidence type="ECO:0000259" key="12">
    <source>
        <dbReference type="Pfam" id="PF06280"/>
    </source>
</evidence>
<dbReference type="InterPro" id="IPR023828">
    <property type="entry name" value="Peptidase_S8_Ser-AS"/>
</dbReference>
<evidence type="ECO:0000256" key="5">
    <source>
        <dbReference type="ARBA" id="ARBA00022825"/>
    </source>
</evidence>
<dbReference type="InterPro" id="IPR000209">
    <property type="entry name" value="Peptidase_S8/S53_dom"/>
</dbReference>
<evidence type="ECO:0000256" key="8">
    <source>
        <dbReference type="RuleBase" id="RU003355"/>
    </source>
</evidence>
<keyword evidence="3 10" id="KW-0732">Signal</keyword>
<evidence type="ECO:0000256" key="10">
    <source>
        <dbReference type="SAM" id="SignalP"/>
    </source>
</evidence>
<dbReference type="SUPFAM" id="SSF52743">
    <property type="entry name" value="Subtilisin-like"/>
    <property type="match status" value="1"/>
</dbReference>
<dbReference type="PANTHER" id="PTHR43806">
    <property type="entry name" value="PEPTIDASE S8"/>
    <property type="match status" value="1"/>
</dbReference>
<keyword evidence="2 7" id="KW-0645">Protease</keyword>
<evidence type="ECO:0000256" key="2">
    <source>
        <dbReference type="ARBA" id="ARBA00022670"/>
    </source>
</evidence>
<dbReference type="InterPro" id="IPR022398">
    <property type="entry name" value="Peptidase_S8_His-AS"/>
</dbReference>
<evidence type="ECO:0000256" key="3">
    <source>
        <dbReference type="ARBA" id="ARBA00022729"/>
    </source>
</evidence>
<feature type="region of interest" description="Disordered" evidence="9">
    <location>
        <begin position="113"/>
        <end position="151"/>
    </location>
</feature>
<dbReference type="InterPro" id="IPR036852">
    <property type="entry name" value="Peptidase_S8/S53_dom_sf"/>
</dbReference>
<evidence type="ECO:0000313" key="13">
    <source>
        <dbReference type="EMBL" id="KJZ74880.1"/>
    </source>
</evidence>
<organism evidence="13 14">
    <name type="scientific">Hirsutella minnesotensis 3608</name>
    <dbReference type="NCBI Taxonomy" id="1043627"/>
    <lineage>
        <taxon>Eukaryota</taxon>
        <taxon>Fungi</taxon>
        <taxon>Dikarya</taxon>
        <taxon>Ascomycota</taxon>
        <taxon>Pezizomycotina</taxon>
        <taxon>Sordariomycetes</taxon>
        <taxon>Hypocreomycetidae</taxon>
        <taxon>Hypocreales</taxon>
        <taxon>Ophiocordycipitaceae</taxon>
        <taxon>Hirsutella</taxon>
    </lineage>
</organism>
<keyword evidence="5 7" id="KW-0720">Serine protease</keyword>
<feature type="active site" description="Charge relay system" evidence="6 7">
    <location>
        <position position="222"/>
    </location>
</feature>
<dbReference type="PROSITE" id="PS00136">
    <property type="entry name" value="SUBTILASE_ASP"/>
    <property type="match status" value="1"/>
</dbReference>
<dbReference type="GO" id="GO:0016020">
    <property type="term" value="C:membrane"/>
    <property type="evidence" value="ECO:0007669"/>
    <property type="project" value="InterPro"/>
</dbReference>
<accession>A0A0F7ZP49</accession>
<dbReference type="PROSITE" id="PS00138">
    <property type="entry name" value="SUBTILASE_SER"/>
    <property type="match status" value="1"/>
</dbReference>
<evidence type="ECO:0000259" key="11">
    <source>
        <dbReference type="Pfam" id="PF00082"/>
    </source>
</evidence>
<dbReference type="PRINTS" id="PR00723">
    <property type="entry name" value="SUBTILISIN"/>
</dbReference>
<reference evidence="13 14" key="1">
    <citation type="journal article" date="2014" name="Genome Biol. Evol.">
        <title>Comparative genomics and transcriptomics analyses reveal divergent lifestyle features of nematode endoparasitic fungus Hirsutella minnesotensis.</title>
        <authorList>
            <person name="Lai Y."/>
            <person name="Liu K."/>
            <person name="Zhang X."/>
            <person name="Zhang X."/>
            <person name="Li K."/>
            <person name="Wang N."/>
            <person name="Shu C."/>
            <person name="Wu Y."/>
            <person name="Wang C."/>
            <person name="Bushley K.E."/>
            <person name="Xiang M."/>
            <person name="Liu X."/>
        </authorList>
    </citation>
    <scope>NUCLEOTIDE SEQUENCE [LARGE SCALE GENOMIC DNA]</scope>
    <source>
        <strain evidence="13 14">3608</strain>
    </source>
</reference>
<proteinExistence type="inferred from homology"/>
<evidence type="ECO:0008006" key="15">
    <source>
        <dbReference type="Google" id="ProtNLM"/>
    </source>
</evidence>
<feature type="domain" description="Peptidase S8/S53" evidence="11">
    <location>
        <begin position="171"/>
        <end position="584"/>
    </location>
</feature>
<evidence type="ECO:0000256" key="9">
    <source>
        <dbReference type="SAM" id="MobiDB-lite"/>
    </source>
</evidence>
<feature type="chain" id="PRO_5002525875" description="Peptidase S8/S53 domain-containing protein" evidence="10">
    <location>
        <begin position="24"/>
        <end position="972"/>
    </location>
</feature>
<feature type="signal peptide" evidence="10">
    <location>
        <begin position="1"/>
        <end position="23"/>
    </location>
</feature>
<dbReference type="InterPro" id="IPR010435">
    <property type="entry name" value="C5a/SBT2-like_Fn3"/>
</dbReference>
<evidence type="ECO:0000256" key="1">
    <source>
        <dbReference type="ARBA" id="ARBA00011073"/>
    </source>
</evidence>
<evidence type="ECO:0000256" key="6">
    <source>
        <dbReference type="PIRSR" id="PIRSR615500-1"/>
    </source>
</evidence>
<feature type="domain" description="C5a peptidase/Subtilisin-like protease SBT2-like Fn3-like" evidence="12">
    <location>
        <begin position="627"/>
        <end position="738"/>
    </location>
</feature>
<keyword evidence="4 7" id="KW-0378">Hydrolase</keyword>
<feature type="active site" description="Charge relay system" evidence="6 7">
    <location>
        <position position="543"/>
    </location>
</feature>
<dbReference type="InterPro" id="IPR050131">
    <property type="entry name" value="Peptidase_S8_subtilisin-like"/>
</dbReference>
<sequence>MVRPLTTSLSWLAVTTAPFFASAIDTAADTNPAAVNKLGASTFILECAGSQELGSVLETIEARGGELRHRFNSAIFRGLSIQMKNVTADSSPKEWIEKIPGVENVWETYASTEAITSSPPQTPDSGAGQRKQDAGKPGSSIHRRADGQRAEPPWNLVATHVDELHEKGFKGSGFKIAVIDSGVDYTHPALGGCLGKDCRVAKGDNFVKSDGKPGDPMDCLGHGTQVASVVAANDPEDRVRGAAPDATIHAYRIIGCKAVLHHDDAMAGWLKAVEDGADIIVTSAGLQAMGWSEGPLALVTSRVAAQGIPAISFLGNYRNESLFSPSEPSSGRGVLAVNSLRRSRATQTQAAAYTIDGGAPVEFRINVSPQNRWGTDELDVHDFDKELGELGVSNDDGSCPLDQDDDKDLDLQGKTAIINALSNVRNCTLDDKVTNAVVRGALNFLVTHDPNGRVEILSDWKSNTAWLTSDLSVADAVTTAIKEGKQVKMRGLRKKTYDVTNMAGLSTYGPTWDLDIKPQVSAPGEDILVANMGGGFGLVTGTSFAAPLVAGIYAVVAEARGLRAPLDPAFMERLMVATAKPQMGNNEPDSDDQGSPYLYSVAQQGGGMVNAWDAAQQTTLVKPTSLNFNETKYRVPSISLELENTADVEVVYQISAVPAATMYTLGEDRLHRAPEQFVDAKAVVKLSKTALRLAPGQSGTVEVSASDPEGVDPRRLPIWSGWISINGTDGFTQTVPYLGLAGSLRDAVAVDPSTPLVDGSAFLLPGVEAGTPTNATTMNINLILEIGSPEVRVHVVPLDVCPSSEHTGDSSRQSSQPDSGKSCVPANLVSQDGELKTIGQVNGYPKMWQGHANFPVIWDGKLNSGQYAPPGRYRIVAKVLSIQGDASKDSDWQTIESSTFSIAYSKSPAGDEKKLKASPSPNAAPKPEPTEEPADPTEDLEFPDVGLEIDPSVLEDYDSAWEIDPDEAPRNE</sequence>
<name>A0A0F7ZP49_9HYPO</name>
<feature type="compositionally biased region" description="Polar residues" evidence="9">
    <location>
        <begin position="810"/>
        <end position="819"/>
    </location>
</feature>
<comment type="similarity">
    <text evidence="1 7 8">Belongs to the peptidase S8 family.</text>
</comment>
<gene>
    <name evidence="13" type="ORF">HIM_05789</name>
</gene>
<dbReference type="Proteomes" id="UP000054481">
    <property type="component" value="Unassembled WGS sequence"/>
</dbReference>
<dbReference type="PANTHER" id="PTHR43806:SF66">
    <property type="entry name" value="SERIN ENDOPEPTIDASE"/>
    <property type="match status" value="1"/>
</dbReference>
<feature type="compositionally biased region" description="Acidic residues" evidence="9">
    <location>
        <begin position="953"/>
        <end position="966"/>
    </location>
</feature>
<evidence type="ECO:0000256" key="4">
    <source>
        <dbReference type="ARBA" id="ARBA00022801"/>
    </source>
</evidence>
<dbReference type="InterPro" id="IPR023827">
    <property type="entry name" value="Peptidase_S8_Asp-AS"/>
</dbReference>
<keyword evidence="14" id="KW-1185">Reference proteome</keyword>
<evidence type="ECO:0000256" key="7">
    <source>
        <dbReference type="PROSITE-ProRule" id="PRU01240"/>
    </source>
</evidence>
<feature type="compositionally biased region" description="Acidic residues" evidence="9">
    <location>
        <begin position="930"/>
        <end position="942"/>
    </location>
</feature>
<dbReference type="Pfam" id="PF06280">
    <property type="entry name" value="fn3_5"/>
    <property type="match status" value="1"/>
</dbReference>
<dbReference type="OrthoDB" id="10256524at2759"/>
<protein>
    <recommendedName>
        <fullName evidence="15">Peptidase S8/S53 domain-containing protein</fullName>
    </recommendedName>
</protein>
<dbReference type="EMBL" id="KQ030522">
    <property type="protein sequence ID" value="KJZ74880.1"/>
    <property type="molecule type" value="Genomic_DNA"/>
</dbReference>
<dbReference type="PROSITE" id="PS00137">
    <property type="entry name" value="SUBTILASE_HIS"/>
    <property type="match status" value="1"/>
</dbReference>
<dbReference type="InterPro" id="IPR015500">
    <property type="entry name" value="Peptidase_S8_subtilisin-rel"/>
</dbReference>
<dbReference type="GO" id="GO:0004252">
    <property type="term" value="F:serine-type endopeptidase activity"/>
    <property type="evidence" value="ECO:0007669"/>
    <property type="project" value="UniProtKB-UniRule"/>
</dbReference>
<dbReference type="PROSITE" id="PS51892">
    <property type="entry name" value="SUBTILASE"/>
    <property type="match status" value="1"/>
</dbReference>
<dbReference type="GO" id="GO:0006508">
    <property type="term" value="P:proteolysis"/>
    <property type="evidence" value="ECO:0007669"/>
    <property type="project" value="UniProtKB-KW"/>
</dbReference>
<evidence type="ECO:0000313" key="14">
    <source>
        <dbReference type="Proteomes" id="UP000054481"/>
    </source>
</evidence>
<feature type="region of interest" description="Disordered" evidence="9">
    <location>
        <begin position="907"/>
        <end position="972"/>
    </location>
</feature>